<feature type="compositionally biased region" description="Polar residues" evidence="8">
    <location>
        <begin position="1475"/>
        <end position="1486"/>
    </location>
</feature>
<feature type="compositionally biased region" description="Low complexity" evidence="8">
    <location>
        <begin position="1520"/>
        <end position="1531"/>
    </location>
</feature>
<reference evidence="10 11" key="1">
    <citation type="journal article" date="2022" name="Nat. Ecol. Evol.">
        <title>A masculinizing supergene underlies an exaggerated male reproductive morph in a spider.</title>
        <authorList>
            <person name="Hendrickx F."/>
            <person name="De Corte Z."/>
            <person name="Sonet G."/>
            <person name="Van Belleghem S.M."/>
            <person name="Kostlbacher S."/>
            <person name="Vangestel C."/>
        </authorList>
    </citation>
    <scope>NUCLEOTIDE SEQUENCE [LARGE SCALE GENOMIC DNA]</scope>
    <source>
        <strain evidence="10">W744_W776</strain>
    </source>
</reference>
<dbReference type="GO" id="GO:0005524">
    <property type="term" value="F:ATP binding"/>
    <property type="evidence" value="ECO:0007669"/>
    <property type="project" value="UniProtKB-UniRule"/>
</dbReference>
<keyword evidence="3" id="KW-0493">Microtubule</keyword>
<gene>
    <name evidence="10" type="ORF">JTE90_016230</name>
</gene>
<feature type="compositionally biased region" description="Polar residues" evidence="8">
    <location>
        <begin position="1316"/>
        <end position="1335"/>
    </location>
</feature>
<dbReference type="InterPro" id="IPR027417">
    <property type="entry name" value="P-loop_NTPase"/>
</dbReference>
<feature type="compositionally biased region" description="Basic and acidic residues" evidence="8">
    <location>
        <begin position="1191"/>
        <end position="1218"/>
    </location>
</feature>
<feature type="compositionally biased region" description="Polar residues" evidence="8">
    <location>
        <begin position="1544"/>
        <end position="1555"/>
    </location>
</feature>
<keyword evidence="6" id="KW-0206">Cytoskeleton</keyword>
<feature type="compositionally biased region" description="Polar residues" evidence="8">
    <location>
        <begin position="702"/>
        <end position="722"/>
    </location>
</feature>
<dbReference type="GO" id="GO:0005874">
    <property type="term" value="C:microtubule"/>
    <property type="evidence" value="ECO:0007669"/>
    <property type="project" value="UniProtKB-KW"/>
</dbReference>
<keyword evidence="5 7" id="KW-0067">ATP-binding</keyword>
<evidence type="ECO:0000256" key="1">
    <source>
        <dbReference type="ARBA" id="ARBA00004245"/>
    </source>
</evidence>
<evidence type="ECO:0000256" key="5">
    <source>
        <dbReference type="ARBA" id="ARBA00022840"/>
    </source>
</evidence>
<dbReference type="GO" id="GO:0007018">
    <property type="term" value="P:microtubule-based movement"/>
    <property type="evidence" value="ECO:0007669"/>
    <property type="project" value="InterPro"/>
</dbReference>
<dbReference type="GO" id="GO:0003777">
    <property type="term" value="F:microtubule motor activity"/>
    <property type="evidence" value="ECO:0007669"/>
    <property type="project" value="InterPro"/>
</dbReference>
<feature type="region of interest" description="Disordered" evidence="8">
    <location>
        <begin position="1438"/>
        <end position="1566"/>
    </location>
</feature>
<feature type="compositionally biased region" description="Polar residues" evidence="8">
    <location>
        <begin position="540"/>
        <end position="570"/>
    </location>
</feature>
<evidence type="ECO:0000259" key="9">
    <source>
        <dbReference type="PROSITE" id="PS50067"/>
    </source>
</evidence>
<dbReference type="EMBL" id="JAFNEN010000031">
    <property type="protein sequence ID" value="KAG8199093.1"/>
    <property type="molecule type" value="Genomic_DNA"/>
</dbReference>
<dbReference type="Proteomes" id="UP000827092">
    <property type="component" value="Unassembled WGS sequence"/>
</dbReference>
<feature type="binding site" evidence="7">
    <location>
        <begin position="161"/>
        <end position="168"/>
    </location>
    <ligand>
        <name>ATP</name>
        <dbReference type="ChEBI" id="CHEBI:30616"/>
    </ligand>
</feature>
<organism evidence="10 11">
    <name type="scientific">Oedothorax gibbosus</name>
    <dbReference type="NCBI Taxonomy" id="931172"/>
    <lineage>
        <taxon>Eukaryota</taxon>
        <taxon>Metazoa</taxon>
        <taxon>Ecdysozoa</taxon>
        <taxon>Arthropoda</taxon>
        <taxon>Chelicerata</taxon>
        <taxon>Arachnida</taxon>
        <taxon>Araneae</taxon>
        <taxon>Araneomorphae</taxon>
        <taxon>Entelegynae</taxon>
        <taxon>Araneoidea</taxon>
        <taxon>Linyphiidae</taxon>
        <taxon>Erigoninae</taxon>
        <taxon>Oedothorax</taxon>
    </lineage>
</organism>
<keyword evidence="7" id="KW-0505">Motor protein</keyword>
<evidence type="ECO:0000256" key="7">
    <source>
        <dbReference type="PROSITE-ProRule" id="PRU00283"/>
    </source>
</evidence>
<feature type="compositionally biased region" description="Polar residues" evidence="8">
    <location>
        <begin position="598"/>
        <end position="612"/>
    </location>
</feature>
<feature type="domain" description="Kinesin motor" evidence="9">
    <location>
        <begin position="64"/>
        <end position="409"/>
    </location>
</feature>
<comment type="similarity">
    <text evidence="7">Belongs to the TRAFAC class myosin-kinesin ATPase superfamily. Kinesin family.</text>
</comment>
<protein>
    <recommendedName>
        <fullName evidence="9">Kinesin motor domain-containing protein</fullName>
    </recommendedName>
</protein>
<dbReference type="Pfam" id="PF00225">
    <property type="entry name" value="Kinesin"/>
    <property type="match status" value="1"/>
</dbReference>
<evidence type="ECO:0000256" key="4">
    <source>
        <dbReference type="ARBA" id="ARBA00022741"/>
    </source>
</evidence>
<evidence type="ECO:0000256" key="6">
    <source>
        <dbReference type="ARBA" id="ARBA00023212"/>
    </source>
</evidence>
<feature type="compositionally biased region" description="Low complexity" evidence="8">
    <location>
        <begin position="1336"/>
        <end position="1359"/>
    </location>
</feature>
<feature type="region of interest" description="Disordered" evidence="8">
    <location>
        <begin position="1125"/>
        <end position="1403"/>
    </location>
</feature>
<dbReference type="PRINTS" id="PR00380">
    <property type="entry name" value="KINESINHEAVY"/>
</dbReference>
<dbReference type="InterPro" id="IPR027640">
    <property type="entry name" value="Kinesin-like_fam"/>
</dbReference>
<dbReference type="SMART" id="SM00129">
    <property type="entry name" value="KISc"/>
    <property type="match status" value="1"/>
</dbReference>
<proteinExistence type="inferred from homology"/>
<evidence type="ECO:0000313" key="11">
    <source>
        <dbReference type="Proteomes" id="UP000827092"/>
    </source>
</evidence>
<dbReference type="PANTHER" id="PTHR21608:SF7">
    <property type="entry name" value="KINESIN-LIKE PROTEIN CG14535"/>
    <property type="match status" value="1"/>
</dbReference>
<feature type="compositionally biased region" description="Polar residues" evidence="8">
    <location>
        <begin position="493"/>
        <end position="505"/>
    </location>
</feature>
<comment type="caution">
    <text evidence="10">The sequence shown here is derived from an EMBL/GenBank/DDBJ whole genome shotgun (WGS) entry which is preliminary data.</text>
</comment>
<dbReference type="PROSITE" id="PS50067">
    <property type="entry name" value="KINESIN_MOTOR_2"/>
    <property type="match status" value="1"/>
</dbReference>
<dbReference type="Gene3D" id="3.40.850.10">
    <property type="entry name" value="Kinesin motor domain"/>
    <property type="match status" value="1"/>
</dbReference>
<evidence type="ECO:0000313" key="10">
    <source>
        <dbReference type="EMBL" id="KAG8199093.1"/>
    </source>
</evidence>
<feature type="region of interest" description="Disordered" evidence="8">
    <location>
        <begin position="472"/>
        <end position="640"/>
    </location>
</feature>
<feature type="compositionally biased region" description="Basic residues" evidence="8">
    <location>
        <begin position="1438"/>
        <end position="1447"/>
    </location>
</feature>
<dbReference type="InterPro" id="IPR001752">
    <property type="entry name" value="Kinesin_motor_dom"/>
</dbReference>
<keyword evidence="4 7" id="KW-0547">Nucleotide-binding</keyword>
<dbReference type="FunFam" id="3.40.850.10:FF:000147">
    <property type="entry name" value="kinesin-like protein CG14535"/>
    <property type="match status" value="1"/>
</dbReference>
<evidence type="ECO:0000256" key="2">
    <source>
        <dbReference type="ARBA" id="ARBA00022490"/>
    </source>
</evidence>
<feature type="compositionally biased region" description="Polar residues" evidence="8">
    <location>
        <begin position="1372"/>
        <end position="1400"/>
    </location>
</feature>
<accession>A0AAV6VS53</accession>
<feature type="compositionally biased region" description="Low complexity" evidence="8">
    <location>
        <begin position="1260"/>
        <end position="1287"/>
    </location>
</feature>
<evidence type="ECO:0000256" key="3">
    <source>
        <dbReference type="ARBA" id="ARBA00022701"/>
    </source>
</evidence>
<evidence type="ECO:0000256" key="8">
    <source>
        <dbReference type="SAM" id="MobiDB-lite"/>
    </source>
</evidence>
<name>A0AAV6VS53_9ARAC</name>
<feature type="region of interest" description="Disordered" evidence="8">
    <location>
        <begin position="760"/>
        <end position="792"/>
    </location>
</feature>
<dbReference type="PANTHER" id="PTHR21608">
    <property type="entry name" value="KINESIN-LIKE PROTEIN CG14535"/>
    <property type="match status" value="1"/>
</dbReference>
<sequence length="1585" mass="175937">MIVFWAAQRLNLSSRKRRRQQHHPDAEPPTFLTNFAEILRVSPPPVPPSLLKSVGRKDSFCIGKVKVMLRIKSNNSDEPNSSFLNVDPRKKQITVYDLSTANEQASSSPVERRAGVSAPKMFAFDSIFPADDTQAEVCSSSLPDVIQAVVGGSDGCLFVYGHSRLGKTHTMVGNSDSPQELGVMPCAISWLFRLIYEQRQKTGARFSVRVSALELSGRNEVLRDLLSEYAAGTEGSGTSPGVYLRDDPIFGAQLINQSELRAPSAEKAAYLLDAALAARSKDNEDEGRNCHFLFTLHLYQYRVDRGGKGGVAGGRSRLHLFDLESCDKSSSRPRDGGSLSLSALGNVILALFNGQKHVPYKESKLTQLLKEAMSSLTCRVAMIAHISSQPSHYSEILGTIQLASRVHRMRRKKIKYPNMSMDGTDEKGVCVRPYIRMHAEDNVKSGNSDPDYTSSSEQSCDTVIYVGHLGHSENFTDNEGPPASLPIVPKLKQLQNKSTHATDTSTLERKRHNSISKSQKNSEDQRKSEDKSNSDLHHPSNINKAEKNQSASKTPAMSSRHQPASTQTFVPENATHGVKSAQNSPLHTQRKTKHRSSQSKQDQGTGVDQSITAAKVQSPAKSQKKQSDETWIDGPRFMKPKFDSKTLHQLQKEQWVDGPPNIYGFMDHHKQDMIQRWIEEHSKQTQGSPKKKNNEVWIDCPSNENKNSSNDTQKTDASNASPSKEKSCSKFKPATDQQTTDHGSKLLRTFSAAEINSLERETEIVDDEADSASNSADVDETDNEENAETCGYDVDMHVLQISQKDTEEQSLRASLSSNTFQNSLHDDYVETIEVFDPEEPVPMVDSCLQVTEEDILKEYWIQRGRRSSENPLPEVDQSSCDSKEHPLRILSEEDLNLPSSFADSRSMGVDLDSISVPDMREGLRDRGALTWRLLYGNMFQRIKEQQQRQRRTTDDLDITNNDVNKLERISKLRELIQPLTRHRSQTKVESIFKTCPINRLSSSGSRYTLPEILDGSRDSSMEDLSAAEVTSTQSEPADLDFDKLDYKLNIKPMNALKLEEFYKKIQKVSPFLEKYSTIKPMQIVSPITHEQEKIYLTKLEAQRSESTNFVNKMEYKQFSNESNFKSTVEGTSKMEKDQRHHSTCSLKQTSSTTHIHKPSSTSNLQNESAKFSSSENTISSRVQKYSTNPSELERKSSDKRDSKKSLDSNDTKRSDLKSNSRNIPNKNIDTTMLTVGQSPSSNSKSRMHRGKIKNGESIHSPQQQPLTQSSSSSLWSKDSSTTSSSTSKPPPHRSSVQQQHNGSGRGSSSSPRHLGNFSNGKTSRIVSSTNNNSYKVPSRSSPTSSSTSGVVTMCCSSSKPSKDKSSKSKPSQNHSKQKQSAKSQRNKSICRSTSSPSTCVDSGDTAITDFTDSEHYHSGRHASVSGALASPYHKVPHVHVSRHHHTSSGHGSESSVNSLEPSREAKDPLLKGAGKTQQFSGTSSGYESMLRDSEGTPLSSSQESGNEESERGRRGRRRSNGSSKRSSSAPARSPPSPLGPSASVAINQQPLPISRSTRRGDRSLHRSDEEVCCTSLLCCRLLDFY</sequence>
<feature type="compositionally biased region" description="Basic and acidic residues" evidence="8">
    <location>
        <begin position="520"/>
        <end position="538"/>
    </location>
</feature>
<feature type="compositionally biased region" description="Low complexity" evidence="8">
    <location>
        <begin position="1448"/>
        <end position="1458"/>
    </location>
</feature>
<keyword evidence="2" id="KW-0963">Cytoplasm</keyword>
<feature type="compositionally biased region" description="Acidic residues" evidence="8">
    <location>
        <begin position="777"/>
        <end position="787"/>
    </location>
</feature>
<feature type="compositionally biased region" description="Polar residues" evidence="8">
    <location>
        <begin position="1143"/>
        <end position="1190"/>
    </location>
</feature>
<feature type="region of interest" description="Disordered" evidence="8">
    <location>
        <begin position="681"/>
        <end position="746"/>
    </location>
</feature>
<feature type="compositionally biased region" description="Basic residues" evidence="8">
    <location>
        <begin position="588"/>
        <end position="597"/>
    </location>
</feature>
<dbReference type="GO" id="GO:0008017">
    <property type="term" value="F:microtubule binding"/>
    <property type="evidence" value="ECO:0007669"/>
    <property type="project" value="InterPro"/>
</dbReference>
<keyword evidence="11" id="KW-1185">Reference proteome</keyword>
<feature type="compositionally biased region" description="Polar residues" evidence="8">
    <location>
        <begin position="1219"/>
        <end position="1244"/>
    </location>
</feature>
<dbReference type="InterPro" id="IPR036961">
    <property type="entry name" value="Kinesin_motor_dom_sf"/>
</dbReference>
<dbReference type="SUPFAM" id="SSF52540">
    <property type="entry name" value="P-loop containing nucleoside triphosphate hydrolases"/>
    <property type="match status" value="1"/>
</dbReference>
<comment type="subcellular location">
    <subcellularLocation>
        <location evidence="1">Cytoplasm</location>
        <location evidence="1">Cytoskeleton</location>
    </subcellularLocation>
</comment>